<accession>A0ABN9TC19</accession>
<feature type="compositionally biased region" description="Basic and acidic residues" evidence="1">
    <location>
        <begin position="239"/>
        <end position="258"/>
    </location>
</feature>
<feature type="region of interest" description="Disordered" evidence="1">
    <location>
        <begin position="24"/>
        <end position="394"/>
    </location>
</feature>
<dbReference type="EMBL" id="CAUYUJ010014544">
    <property type="protein sequence ID" value="CAK0843027.1"/>
    <property type="molecule type" value="Genomic_DNA"/>
</dbReference>
<comment type="caution">
    <text evidence="2">The sequence shown here is derived from an EMBL/GenBank/DDBJ whole genome shotgun (WGS) entry which is preliminary data.</text>
</comment>
<evidence type="ECO:0000313" key="3">
    <source>
        <dbReference type="Proteomes" id="UP001189429"/>
    </source>
</evidence>
<sequence>MALEDGFPPDATYPVAAEPAFVDLGSLATGPPGRACRADRAGPSAGREAQAGGGDAAPPDPSGAGGRDAAAAGRAGAQRRRGAHGEGQGGLPDAAHRVRDLGQEPADGAVLGRGRRQGSGGLPARDVRRGEAPDLRQPPHRGHRLDAARVQSARPAPPPAGEAGCCGLEEPGAAEEPSGAADRGGLPGHQLASPPAVLRGRAGGVAAVRDLRSAGRDSQAASRGPRAAADVAGRGPSLLERDAPRSRGGRRFQDERVRQLRAARPASSSAAGRKPGLDAGAQVGRGLEGERPRPRGRGRRLARLALPHLARGRVPGVPAGGAAQAGRGRAGQPRGEPLLLRLLSGRAAGRGAGRQAGRDSAAGPGGAERAGPRRHAAVPRPRRGHPPGAAAAAR</sequence>
<evidence type="ECO:0000256" key="1">
    <source>
        <dbReference type="SAM" id="MobiDB-lite"/>
    </source>
</evidence>
<feature type="compositionally biased region" description="Basic and acidic residues" evidence="1">
    <location>
        <begin position="125"/>
        <end position="134"/>
    </location>
</feature>
<feature type="compositionally biased region" description="Low complexity" evidence="1">
    <location>
        <begin position="262"/>
        <end position="273"/>
    </location>
</feature>
<protein>
    <submittedName>
        <fullName evidence="2">Uncharacterized protein</fullName>
    </submittedName>
</protein>
<keyword evidence="3" id="KW-1185">Reference proteome</keyword>
<feature type="non-terminal residue" evidence="2">
    <location>
        <position position="394"/>
    </location>
</feature>
<feature type="compositionally biased region" description="Basic residues" evidence="1">
    <location>
        <begin position="372"/>
        <end position="385"/>
    </location>
</feature>
<feature type="compositionally biased region" description="Low complexity" evidence="1">
    <location>
        <begin position="67"/>
        <end position="76"/>
    </location>
</feature>
<name>A0ABN9TC19_9DINO</name>
<evidence type="ECO:0000313" key="2">
    <source>
        <dbReference type="EMBL" id="CAK0843027.1"/>
    </source>
</evidence>
<gene>
    <name evidence="2" type="ORF">PCOR1329_LOCUS37482</name>
</gene>
<feature type="compositionally biased region" description="Low complexity" evidence="1">
    <location>
        <begin position="161"/>
        <end position="181"/>
    </location>
</feature>
<feature type="compositionally biased region" description="Low complexity" evidence="1">
    <location>
        <begin position="303"/>
        <end position="347"/>
    </location>
</feature>
<feature type="compositionally biased region" description="Low complexity" evidence="1">
    <location>
        <begin position="196"/>
        <end position="208"/>
    </location>
</feature>
<proteinExistence type="predicted"/>
<organism evidence="2 3">
    <name type="scientific">Prorocentrum cordatum</name>
    <dbReference type="NCBI Taxonomy" id="2364126"/>
    <lineage>
        <taxon>Eukaryota</taxon>
        <taxon>Sar</taxon>
        <taxon>Alveolata</taxon>
        <taxon>Dinophyceae</taxon>
        <taxon>Prorocentrales</taxon>
        <taxon>Prorocentraceae</taxon>
        <taxon>Prorocentrum</taxon>
    </lineage>
</organism>
<reference evidence="2" key="1">
    <citation type="submission" date="2023-10" db="EMBL/GenBank/DDBJ databases">
        <authorList>
            <person name="Chen Y."/>
            <person name="Shah S."/>
            <person name="Dougan E. K."/>
            <person name="Thang M."/>
            <person name="Chan C."/>
        </authorList>
    </citation>
    <scope>NUCLEOTIDE SEQUENCE [LARGE SCALE GENOMIC DNA]</scope>
</reference>
<dbReference type="Proteomes" id="UP001189429">
    <property type="component" value="Unassembled WGS sequence"/>
</dbReference>